<evidence type="ECO:0000313" key="2">
    <source>
        <dbReference type="Proteomes" id="UP000214603"/>
    </source>
</evidence>
<reference evidence="2" key="1">
    <citation type="submission" date="2017-06" db="EMBL/GenBank/DDBJ databases">
        <title>Herbaspirillum phytohormonus sp. nov., isolated from the root nodule of Robinia pseudoacacia in lead-zinc mine.</title>
        <authorList>
            <person name="Fan M."/>
            <person name="Lin Y."/>
        </authorList>
    </citation>
    <scope>NUCLEOTIDE SEQUENCE [LARGE SCALE GENOMIC DNA]</scope>
    <source>
        <strain evidence="2">SC-089</strain>
    </source>
</reference>
<name>A0A225M6F0_9BURK</name>
<gene>
    <name evidence="1" type="ORF">CEY11_19860</name>
</gene>
<proteinExistence type="predicted"/>
<accession>A0A225M6F0</accession>
<dbReference type="EMBL" id="NJIH01000011">
    <property type="protein sequence ID" value="OWT56272.1"/>
    <property type="molecule type" value="Genomic_DNA"/>
</dbReference>
<organism evidence="1 2">
    <name type="scientific">Candidimonas nitroreducens</name>
    <dbReference type="NCBI Taxonomy" id="683354"/>
    <lineage>
        <taxon>Bacteria</taxon>
        <taxon>Pseudomonadati</taxon>
        <taxon>Pseudomonadota</taxon>
        <taxon>Betaproteobacteria</taxon>
        <taxon>Burkholderiales</taxon>
        <taxon>Alcaligenaceae</taxon>
        <taxon>Candidimonas</taxon>
    </lineage>
</organism>
<evidence type="ECO:0000313" key="1">
    <source>
        <dbReference type="EMBL" id="OWT56272.1"/>
    </source>
</evidence>
<sequence>MYSTLSSKLKTGLGLGLAPARAQAPVRGFLRGKRCAVLLCAALALAGCAARGPVGLRLNDLLSSDYARMQRKIPYDTFAQIQMALFRHQRLCGGDVTFTADPTHSSYALVTEKDFPGAGWDHTLTIQLVLLLDHPIQATAYSYYAGTERRFDRMFDAIIKPDVCDGKPAAKQASGAKH</sequence>
<dbReference type="Proteomes" id="UP000214603">
    <property type="component" value="Unassembled WGS sequence"/>
</dbReference>
<dbReference type="AlphaFoldDB" id="A0A225M6F0"/>
<keyword evidence="2" id="KW-1185">Reference proteome</keyword>
<comment type="caution">
    <text evidence="1">The sequence shown here is derived from an EMBL/GenBank/DDBJ whole genome shotgun (WGS) entry which is preliminary data.</text>
</comment>
<protein>
    <submittedName>
        <fullName evidence="1">Uncharacterized protein</fullName>
    </submittedName>
</protein>